<dbReference type="InterPro" id="IPR014227">
    <property type="entry name" value="YtvI-like"/>
</dbReference>
<dbReference type="Proteomes" id="UP001596002">
    <property type="component" value="Unassembled WGS sequence"/>
</dbReference>
<dbReference type="PANTHER" id="PTHR21716:SF68">
    <property type="entry name" value="TRANSPORT PROTEIN YTVI-RELATED"/>
    <property type="match status" value="1"/>
</dbReference>
<comment type="subcellular location">
    <subcellularLocation>
        <location evidence="1">Membrane</location>
        <topology evidence="1">Multi-pass membrane protein</topology>
    </subcellularLocation>
</comment>
<dbReference type="NCBIfam" id="TIGR02872">
    <property type="entry name" value="spore_ytvI"/>
    <property type="match status" value="1"/>
</dbReference>
<proteinExistence type="inferred from homology"/>
<comment type="similarity">
    <text evidence="2">Belongs to the autoinducer-2 exporter (AI-2E) (TC 2.A.86) family.</text>
</comment>
<evidence type="ECO:0000256" key="6">
    <source>
        <dbReference type="SAM" id="Phobius"/>
    </source>
</evidence>
<name>A0ABV9Q119_9BACL</name>
<evidence type="ECO:0000256" key="2">
    <source>
        <dbReference type="ARBA" id="ARBA00009773"/>
    </source>
</evidence>
<feature type="transmembrane region" description="Helical" evidence="6">
    <location>
        <begin position="131"/>
        <end position="154"/>
    </location>
</feature>
<dbReference type="EMBL" id="JBHSHC010000086">
    <property type="protein sequence ID" value="MFC4767755.1"/>
    <property type="molecule type" value="Genomic_DNA"/>
</dbReference>
<feature type="transmembrane region" description="Helical" evidence="6">
    <location>
        <begin position="101"/>
        <end position="119"/>
    </location>
</feature>
<dbReference type="InterPro" id="IPR002549">
    <property type="entry name" value="AI-2E-like"/>
</dbReference>
<evidence type="ECO:0000256" key="1">
    <source>
        <dbReference type="ARBA" id="ARBA00004141"/>
    </source>
</evidence>
<evidence type="ECO:0000256" key="3">
    <source>
        <dbReference type="ARBA" id="ARBA00022692"/>
    </source>
</evidence>
<gene>
    <name evidence="7" type="primary">ytvI</name>
    <name evidence="7" type="ORF">ACFO8Q_10335</name>
</gene>
<feature type="transmembrane region" description="Helical" evidence="6">
    <location>
        <begin position="223"/>
        <end position="247"/>
    </location>
</feature>
<protein>
    <submittedName>
        <fullName evidence="7">Sporulation integral membrane protein YtvI</fullName>
    </submittedName>
</protein>
<keyword evidence="8" id="KW-1185">Reference proteome</keyword>
<dbReference type="Pfam" id="PF01594">
    <property type="entry name" value="AI-2E_transport"/>
    <property type="match status" value="1"/>
</dbReference>
<keyword evidence="4 6" id="KW-1133">Transmembrane helix</keyword>
<feature type="transmembrane region" description="Helical" evidence="6">
    <location>
        <begin position="386"/>
        <end position="408"/>
    </location>
</feature>
<evidence type="ECO:0000256" key="5">
    <source>
        <dbReference type="ARBA" id="ARBA00023136"/>
    </source>
</evidence>
<organism evidence="7 8">
    <name type="scientific">Effusibacillus consociatus</name>
    <dbReference type="NCBI Taxonomy" id="1117041"/>
    <lineage>
        <taxon>Bacteria</taxon>
        <taxon>Bacillati</taxon>
        <taxon>Bacillota</taxon>
        <taxon>Bacilli</taxon>
        <taxon>Bacillales</taxon>
        <taxon>Alicyclobacillaceae</taxon>
        <taxon>Effusibacillus</taxon>
    </lineage>
</organism>
<keyword evidence="5 6" id="KW-0472">Membrane</keyword>
<accession>A0ABV9Q119</accession>
<comment type="caution">
    <text evidence="7">The sequence shown here is derived from an EMBL/GenBank/DDBJ whole genome shotgun (WGS) entry which is preliminary data.</text>
</comment>
<evidence type="ECO:0000313" key="7">
    <source>
        <dbReference type="EMBL" id="MFC4767755.1"/>
    </source>
</evidence>
<evidence type="ECO:0000256" key="4">
    <source>
        <dbReference type="ARBA" id="ARBA00022989"/>
    </source>
</evidence>
<feature type="transmembrane region" description="Helical" evidence="6">
    <location>
        <begin position="314"/>
        <end position="336"/>
    </location>
</feature>
<keyword evidence="3 6" id="KW-0812">Transmembrane</keyword>
<sequence>MLGDWTWSNVQDKLWNKMYNKRVEYDFSFNVGHKYLLSRLSLSVFEHNYFNIFISINFGVERTEGIMLDFILKYRNQLINLALFLVVVFLVYVILRWLVPFVVPLIVGIIIALLIEPLVRFLSQQARMPRWIASIFSLLLVFGGGVALLVVLSAKLVIELADLARNIPEWSQAVVNRFYGDISRLIQLYYANVDEKFQAKVNENLVNLGQTVGKMGVSFVQSALHGISSVPNLVVILILSLFISYFVSKDFLVFKRKIGTWMPVDIREKGQVVYADVTAAIGGYIRGQAILITITAVQVLAGLLILHVPYAFSLALLAAFLDILPLLGTGTLFVPWALYSLFTGDTRLGVGLLIVYGLIVIVRQVMEPRILANTIGLDPLATIVVMYAGYTAAGFIGLLLAPFILIAFQSLLKVRMFDLIIGAGDRKGPPVRR</sequence>
<feature type="transmembrane region" description="Helical" evidence="6">
    <location>
        <begin position="78"/>
        <end position="95"/>
    </location>
</feature>
<feature type="transmembrane region" description="Helical" evidence="6">
    <location>
        <begin position="348"/>
        <end position="366"/>
    </location>
</feature>
<evidence type="ECO:0000313" key="8">
    <source>
        <dbReference type="Proteomes" id="UP001596002"/>
    </source>
</evidence>
<reference evidence="8" key="1">
    <citation type="journal article" date="2019" name="Int. J. Syst. Evol. Microbiol.">
        <title>The Global Catalogue of Microorganisms (GCM) 10K type strain sequencing project: providing services to taxonomists for standard genome sequencing and annotation.</title>
        <authorList>
            <consortium name="The Broad Institute Genomics Platform"/>
            <consortium name="The Broad Institute Genome Sequencing Center for Infectious Disease"/>
            <person name="Wu L."/>
            <person name="Ma J."/>
        </authorList>
    </citation>
    <scope>NUCLEOTIDE SEQUENCE [LARGE SCALE GENOMIC DNA]</scope>
    <source>
        <strain evidence="8">WYCCWR 12678</strain>
    </source>
</reference>
<feature type="transmembrane region" description="Helical" evidence="6">
    <location>
        <begin position="289"/>
        <end position="308"/>
    </location>
</feature>
<dbReference type="RefSeq" id="WP_380025675.1">
    <property type="nucleotide sequence ID" value="NZ_JBHSHC010000086.1"/>
</dbReference>
<dbReference type="PANTHER" id="PTHR21716">
    <property type="entry name" value="TRANSMEMBRANE PROTEIN"/>
    <property type="match status" value="1"/>
</dbReference>